<gene>
    <name evidence="1" type="ORF">SteCoe_25097</name>
</gene>
<protein>
    <submittedName>
        <fullName evidence="1">Uncharacterized protein</fullName>
    </submittedName>
</protein>
<keyword evidence="2" id="KW-1185">Reference proteome</keyword>
<comment type="caution">
    <text evidence="1">The sequence shown here is derived from an EMBL/GenBank/DDBJ whole genome shotgun (WGS) entry which is preliminary data.</text>
</comment>
<dbReference type="AlphaFoldDB" id="A0A1R2BFZ2"/>
<name>A0A1R2BFZ2_9CILI</name>
<evidence type="ECO:0000313" key="2">
    <source>
        <dbReference type="Proteomes" id="UP000187209"/>
    </source>
</evidence>
<evidence type="ECO:0000313" key="1">
    <source>
        <dbReference type="EMBL" id="OMJ75692.1"/>
    </source>
</evidence>
<accession>A0A1R2BFZ2</accession>
<dbReference type="EMBL" id="MPUH01000674">
    <property type="protein sequence ID" value="OMJ75692.1"/>
    <property type="molecule type" value="Genomic_DNA"/>
</dbReference>
<proteinExistence type="predicted"/>
<dbReference type="Proteomes" id="UP000187209">
    <property type="component" value="Unassembled WGS sequence"/>
</dbReference>
<organism evidence="1 2">
    <name type="scientific">Stentor coeruleus</name>
    <dbReference type="NCBI Taxonomy" id="5963"/>
    <lineage>
        <taxon>Eukaryota</taxon>
        <taxon>Sar</taxon>
        <taxon>Alveolata</taxon>
        <taxon>Ciliophora</taxon>
        <taxon>Postciliodesmatophora</taxon>
        <taxon>Heterotrichea</taxon>
        <taxon>Heterotrichida</taxon>
        <taxon>Stentoridae</taxon>
        <taxon>Stentor</taxon>
    </lineage>
</organism>
<sequence length="228" mass="26984">MALFLAPLGFIGWYYYPELKSWAYNLWNHQLPRLTYSNGLLTESSLKAILKEYKRNLSHSLLSIYKSFIDERRQIFSSNMNSYIAIVERFSVSLEEKKNEVFLYTLKTFGINSDVFVLGLENHKDSIAIREILTEISESYIVDELIPQDFSIINAIIMINRYTDKLKEQVKEENYLYEKYMVIDQINQNKQFSELDLSLAFNLYKNSSVMYEIKKQVEGLEEKFHKLT</sequence>
<reference evidence="1 2" key="1">
    <citation type="submission" date="2016-11" db="EMBL/GenBank/DDBJ databases">
        <title>The macronuclear genome of Stentor coeruleus: a giant cell with tiny introns.</title>
        <authorList>
            <person name="Slabodnick M."/>
            <person name="Ruby J.G."/>
            <person name="Reiff S.B."/>
            <person name="Swart E.C."/>
            <person name="Gosai S."/>
            <person name="Prabakaran S."/>
            <person name="Witkowska E."/>
            <person name="Larue G.E."/>
            <person name="Fisher S."/>
            <person name="Freeman R.M."/>
            <person name="Gunawardena J."/>
            <person name="Chu W."/>
            <person name="Stover N.A."/>
            <person name="Gregory B.D."/>
            <person name="Nowacki M."/>
            <person name="Derisi J."/>
            <person name="Roy S.W."/>
            <person name="Marshall W.F."/>
            <person name="Sood P."/>
        </authorList>
    </citation>
    <scope>NUCLEOTIDE SEQUENCE [LARGE SCALE GENOMIC DNA]</scope>
    <source>
        <strain evidence="1">WM001</strain>
    </source>
</reference>